<reference evidence="5 6" key="1">
    <citation type="journal article" date="2020" name="Nat. Commun.">
        <title>Genome of Tripterygium wilfordii and identification of cytochrome P450 involved in triptolide biosynthesis.</title>
        <authorList>
            <person name="Tu L."/>
            <person name="Su P."/>
            <person name="Zhang Z."/>
            <person name="Gao L."/>
            <person name="Wang J."/>
            <person name="Hu T."/>
            <person name="Zhou J."/>
            <person name="Zhang Y."/>
            <person name="Zhao Y."/>
            <person name="Liu Y."/>
            <person name="Song Y."/>
            <person name="Tong Y."/>
            <person name="Lu Y."/>
            <person name="Yang J."/>
            <person name="Xu C."/>
            <person name="Jia M."/>
            <person name="Peters R.J."/>
            <person name="Huang L."/>
            <person name="Gao W."/>
        </authorList>
    </citation>
    <scope>NUCLEOTIDE SEQUENCE [LARGE SCALE GENOMIC DNA]</scope>
    <source>
        <strain evidence="6">cv. XIE 37</strain>
        <tissue evidence="5">Leaf</tissue>
    </source>
</reference>
<accession>A0A7J7CU78</accession>
<feature type="region of interest" description="Disordered" evidence="3">
    <location>
        <begin position="209"/>
        <end position="237"/>
    </location>
</feature>
<evidence type="ECO:0000313" key="6">
    <source>
        <dbReference type="Proteomes" id="UP000593562"/>
    </source>
</evidence>
<evidence type="ECO:0000259" key="4">
    <source>
        <dbReference type="PROSITE" id="PS51649"/>
    </source>
</evidence>
<keyword evidence="1" id="KW-0833">Ubl conjugation pathway</keyword>
<dbReference type="InterPro" id="IPR027356">
    <property type="entry name" value="NPH3_dom"/>
</dbReference>
<proteinExistence type="inferred from homology"/>
<dbReference type="GO" id="GO:0016567">
    <property type="term" value="P:protein ubiquitination"/>
    <property type="evidence" value="ECO:0007669"/>
    <property type="project" value="UniProtKB-UniPathway"/>
</dbReference>
<dbReference type="Pfam" id="PF03000">
    <property type="entry name" value="NPH3"/>
    <property type="match status" value="1"/>
</dbReference>
<feature type="domain" description="NPH3" evidence="4">
    <location>
        <begin position="78"/>
        <end position="237"/>
    </location>
</feature>
<name>A0A7J7CU78_TRIWF</name>
<comment type="caution">
    <text evidence="5">The sequence shown here is derived from an EMBL/GenBank/DDBJ whole genome shotgun (WGS) entry which is preliminary data.</text>
</comment>
<dbReference type="EMBL" id="JAAARO010000013">
    <property type="protein sequence ID" value="KAF5737548.1"/>
    <property type="molecule type" value="Genomic_DNA"/>
</dbReference>
<dbReference type="AlphaFoldDB" id="A0A7J7CU78"/>
<dbReference type="InterPro" id="IPR043454">
    <property type="entry name" value="NPH3/RPT2-like"/>
</dbReference>
<sequence length="237" mass="26643">MVANPQSQMACMTLGSKSEAFHREGKTWLCTAGLPSDVMIEIGEMSFNVHKMASAPASAPALWNGLSAATKPPSTTDHWWFEDVSFLRLAFYKRLILAIESRGMEPETIAASLLYYAKRYLPLMNMQATYDINPNPNGSKELPRNDEANKMEHAQDYAVAFNITERVSDLEKECLSMNQELRKLAKSKRSWRIFSKKLGFGQKSRHCNAKESKSCDMKNPASSLNGKQDHQNAEVLC</sequence>
<dbReference type="PROSITE" id="PS51649">
    <property type="entry name" value="NPH3"/>
    <property type="match status" value="1"/>
</dbReference>
<evidence type="ECO:0000313" key="5">
    <source>
        <dbReference type="EMBL" id="KAF5737548.1"/>
    </source>
</evidence>
<organism evidence="5 6">
    <name type="scientific">Tripterygium wilfordii</name>
    <name type="common">Thunder God vine</name>
    <dbReference type="NCBI Taxonomy" id="458696"/>
    <lineage>
        <taxon>Eukaryota</taxon>
        <taxon>Viridiplantae</taxon>
        <taxon>Streptophyta</taxon>
        <taxon>Embryophyta</taxon>
        <taxon>Tracheophyta</taxon>
        <taxon>Spermatophyta</taxon>
        <taxon>Magnoliopsida</taxon>
        <taxon>eudicotyledons</taxon>
        <taxon>Gunneridae</taxon>
        <taxon>Pentapetalae</taxon>
        <taxon>rosids</taxon>
        <taxon>fabids</taxon>
        <taxon>Celastrales</taxon>
        <taxon>Celastraceae</taxon>
        <taxon>Tripterygium</taxon>
    </lineage>
</organism>
<dbReference type="Proteomes" id="UP000593562">
    <property type="component" value="Unassembled WGS sequence"/>
</dbReference>
<evidence type="ECO:0000256" key="1">
    <source>
        <dbReference type="ARBA" id="ARBA00022786"/>
    </source>
</evidence>
<gene>
    <name evidence="5" type="ORF">HS088_TW13G00433</name>
</gene>
<evidence type="ECO:0000256" key="3">
    <source>
        <dbReference type="SAM" id="MobiDB-lite"/>
    </source>
</evidence>
<protein>
    <recommendedName>
        <fullName evidence="4">NPH3 domain-containing protein</fullName>
    </recommendedName>
</protein>
<dbReference type="UniPathway" id="UPA00143"/>
<feature type="compositionally biased region" description="Basic and acidic residues" evidence="3">
    <location>
        <begin position="227"/>
        <end position="237"/>
    </location>
</feature>
<keyword evidence="6" id="KW-1185">Reference proteome</keyword>
<dbReference type="PANTHER" id="PTHR32370">
    <property type="entry name" value="OS12G0117600 PROTEIN"/>
    <property type="match status" value="1"/>
</dbReference>
<comment type="similarity">
    <text evidence="2">Belongs to the NPH3 family.</text>
</comment>
<dbReference type="InParanoid" id="A0A7J7CU78"/>
<evidence type="ECO:0000256" key="2">
    <source>
        <dbReference type="PROSITE-ProRule" id="PRU00982"/>
    </source>
</evidence>